<evidence type="ECO:0000313" key="5">
    <source>
        <dbReference type="EMBL" id="GIL30503.1"/>
    </source>
</evidence>
<sequence length="131" mass="14191">MRDSGPIFAQIADRLTDEVADGTLAEGERIPSTNELATFHRVNPATAARALSVLVDEGIAEKRRGVGMFVAAGARERLMRVRRRQFADSYVRPLVTEAHRLGLGRQELLALVRDELADLAAAAPAPARSTS</sequence>
<comment type="caution">
    <text evidence="5">The sequence shown here is derived from an EMBL/GenBank/DDBJ whole genome shotgun (WGS) entry which is preliminary data.</text>
</comment>
<dbReference type="SMART" id="SM00345">
    <property type="entry name" value="HTH_GNTR"/>
    <property type="match status" value="1"/>
</dbReference>
<evidence type="ECO:0000256" key="3">
    <source>
        <dbReference type="ARBA" id="ARBA00023163"/>
    </source>
</evidence>
<keyword evidence="6" id="KW-1185">Reference proteome</keyword>
<dbReference type="Gene3D" id="1.10.10.10">
    <property type="entry name" value="Winged helix-like DNA-binding domain superfamily/Winged helix DNA-binding domain"/>
    <property type="match status" value="1"/>
</dbReference>
<dbReference type="PANTHER" id="PTHR38445">
    <property type="entry name" value="HTH-TYPE TRANSCRIPTIONAL REPRESSOR YTRA"/>
    <property type="match status" value="1"/>
</dbReference>
<organism evidence="5 6">
    <name type="scientific">Actinocatenispora comari</name>
    <dbReference type="NCBI Taxonomy" id="2807577"/>
    <lineage>
        <taxon>Bacteria</taxon>
        <taxon>Bacillati</taxon>
        <taxon>Actinomycetota</taxon>
        <taxon>Actinomycetes</taxon>
        <taxon>Micromonosporales</taxon>
        <taxon>Micromonosporaceae</taxon>
        <taxon>Actinocatenispora</taxon>
    </lineage>
</organism>
<keyword evidence="2" id="KW-0238">DNA-binding</keyword>
<reference evidence="6" key="1">
    <citation type="journal article" date="2021" name="Int. J. Syst. Evol. Microbiol.">
        <title>Actinocatenispora comari sp. nov., an endophytic actinomycete isolated from aerial parts of Comarum salesowianum.</title>
        <authorList>
            <person name="Oyunbileg N."/>
            <person name="Iizaka Y."/>
            <person name="Hamada M."/>
            <person name="Davaapurev B.O."/>
            <person name="Fukumoto A."/>
            <person name="Tsetseg B."/>
            <person name="Kato F."/>
            <person name="Tamura T."/>
            <person name="Batkhuu J."/>
            <person name="Anzai Y."/>
        </authorList>
    </citation>
    <scope>NUCLEOTIDE SEQUENCE [LARGE SCALE GENOMIC DNA]</scope>
    <source>
        <strain evidence="6">NUM-2625</strain>
    </source>
</reference>
<dbReference type="InterPro" id="IPR036388">
    <property type="entry name" value="WH-like_DNA-bd_sf"/>
</dbReference>
<dbReference type="PANTHER" id="PTHR38445:SF10">
    <property type="entry name" value="GNTR-FAMILY TRANSCRIPTIONAL REGULATOR"/>
    <property type="match status" value="1"/>
</dbReference>
<dbReference type="CDD" id="cd07377">
    <property type="entry name" value="WHTH_GntR"/>
    <property type="match status" value="1"/>
</dbReference>
<evidence type="ECO:0000256" key="1">
    <source>
        <dbReference type="ARBA" id="ARBA00023015"/>
    </source>
</evidence>
<dbReference type="GO" id="GO:0003700">
    <property type="term" value="F:DNA-binding transcription factor activity"/>
    <property type="evidence" value="ECO:0007669"/>
    <property type="project" value="InterPro"/>
</dbReference>
<dbReference type="EMBL" id="BOPO01000123">
    <property type="protein sequence ID" value="GIL30503.1"/>
    <property type="molecule type" value="Genomic_DNA"/>
</dbReference>
<name>A0A8J4EP61_9ACTN</name>
<dbReference type="Pfam" id="PF00392">
    <property type="entry name" value="GntR"/>
    <property type="match status" value="1"/>
</dbReference>
<gene>
    <name evidence="5" type="ORF">NUM_57570</name>
</gene>
<dbReference type="PROSITE" id="PS50949">
    <property type="entry name" value="HTH_GNTR"/>
    <property type="match status" value="1"/>
</dbReference>
<dbReference type="InterPro" id="IPR000524">
    <property type="entry name" value="Tscrpt_reg_HTH_GntR"/>
</dbReference>
<dbReference type="InterPro" id="IPR036390">
    <property type="entry name" value="WH_DNA-bd_sf"/>
</dbReference>
<feature type="domain" description="HTH gntR-type" evidence="4">
    <location>
        <begin position="5"/>
        <end position="73"/>
    </location>
</feature>
<dbReference type="GO" id="GO:0003677">
    <property type="term" value="F:DNA binding"/>
    <property type="evidence" value="ECO:0007669"/>
    <property type="project" value="UniProtKB-KW"/>
</dbReference>
<dbReference type="AlphaFoldDB" id="A0A8J4EP61"/>
<dbReference type="SUPFAM" id="SSF46785">
    <property type="entry name" value="Winged helix' DNA-binding domain"/>
    <property type="match status" value="1"/>
</dbReference>
<dbReference type="RefSeq" id="WP_207128157.1">
    <property type="nucleotide sequence ID" value="NZ_BOPO01000123.1"/>
</dbReference>
<dbReference type="Proteomes" id="UP000614996">
    <property type="component" value="Unassembled WGS sequence"/>
</dbReference>
<evidence type="ECO:0000313" key="6">
    <source>
        <dbReference type="Proteomes" id="UP000614996"/>
    </source>
</evidence>
<protein>
    <submittedName>
        <fullName evidence="5">GntR family transcriptional regulator</fullName>
    </submittedName>
</protein>
<evidence type="ECO:0000256" key="2">
    <source>
        <dbReference type="ARBA" id="ARBA00023125"/>
    </source>
</evidence>
<keyword evidence="1" id="KW-0805">Transcription regulation</keyword>
<proteinExistence type="predicted"/>
<evidence type="ECO:0000259" key="4">
    <source>
        <dbReference type="PROSITE" id="PS50949"/>
    </source>
</evidence>
<accession>A0A8J4EP61</accession>
<keyword evidence="3" id="KW-0804">Transcription</keyword>